<feature type="compositionally biased region" description="Low complexity" evidence="1">
    <location>
        <begin position="45"/>
        <end position="56"/>
    </location>
</feature>
<dbReference type="PANTHER" id="PTHR30632:SF0">
    <property type="entry name" value="SULFATE-BINDING PROTEIN"/>
    <property type="match status" value="1"/>
</dbReference>
<protein>
    <submittedName>
        <fullName evidence="3">Molybdate transport system substrate-binding protein</fullName>
    </submittedName>
</protein>
<dbReference type="Gene3D" id="3.40.190.10">
    <property type="entry name" value="Periplasmic binding protein-like II"/>
    <property type="match status" value="2"/>
</dbReference>
<feature type="signal peptide" evidence="2">
    <location>
        <begin position="1"/>
        <end position="21"/>
    </location>
</feature>
<evidence type="ECO:0000256" key="1">
    <source>
        <dbReference type="SAM" id="MobiDB-lite"/>
    </source>
</evidence>
<name>A0A561VII5_ACTTI</name>
<organism evidence="3 4">
    <name type="scientific">Actinoplanes teichomyceticus</name>
    <dbReference type="NCBI Taxonomy" id="1867"/>
    <lineage>
        <taxon>Bacteria</taxon>
        <taxon>Bacillati</taxon>
        <taxon>Actinomycetota</taxon>
        <taxon>Actinomycetes</taxon>
        <taxon>Micromonosporales</taxon>
        <taxon>Micromonosporaceae</taxon>
        <taxon>Actinoplanes</taxon>
    </lineage>
</organism>
<evidence type="ECO:0000313" key="3">
    <source>
        <dbReference type="EMBL" id="TWG11422.1"/>
    </source>
</evidence>
<dbReference type="InterPro" id="IPR050682">
    <property type="entry name" value="ModA/WtpA"/>
</dbReference>
<keyword evidence="4" id="KW-1185">Reference proteome</keyword>
<dbReference type="AlphaFoldDB" id="A0A561VII5"/>
<dbReference type="OrthoDB" id="136408at28056"/>
<comment type="caution">
    <text evidence="3">The sequence shown here is derived from an EMBL/GenBank/DDBJ whole genome shotgun (WGS) entry which is preliminary data.</text>
</comment>
<dbReference type="RefSeq" id="WP_122978196.1">
    <property type="nucleotide sequence ID" value="NZ_BOMX01000134.1"/>
</dbReference>
<reference evidence="3 4" key="1">
    <citation type="submission" date="2019-06" db="EMBL/GenBank/DDBJ databases">
        <title>Sequencing the genomes of 1000 actinobacteria strains.</title>
        <authorList>
            <person name="Klenk H.-P."/>
        </authorList>
    </citation>
    <scope>NUCLEOTIDE SEQUENCE [LARGE SCALE GENOMIC DNA]</scope>
    <source>
        <strain evidence="3 4">DSM 43866</strain>
    </source>
</reference>
<dbReference type="Pfam" id="PF13531">
    <property type="entry name" value="SBP_bac_11"/>
    <property type="match status" value="1"/>
</dbReference>
<dbReference type="Proteomes" id="UP000320239">
    <property type="component" value="Unassembled WGS sequence"/>
</dbReference>
<dbReference type="SUPFAM" id="SSF53850">
    <property type="entry name" value="Periplasmic binding protein-like II"/>
    <property type="match status" value="1"/>
</dbReference>
<dbReference type="PANTHER" id="PTHR30632">
    <property type="entry name" value="MOLYBDATE-BINDING PERIPLASMIC PROTEIN"/>
    <property type="match status" value="1"/>
</dbReference>
<evidence type="ECO:0000313" key="4">
    <source>
        <dbReference type="Proteomes" id="UP000320239"/>
    </source>
</evidence>
<accession>A0A561VII5</accession>
<keyword evidence="2" id="KW-0732">Signal</keyword>
<gene>
    <name evidence="3" type="ORF">FHX34_106152</name>
</gene>
<dbReference type="GO" id="GO:0015689">
    <property type="term" value="P:molybdate ion transport"/>
    <property type="evidence" value="ECO:0007669"/>
    <property type="project" value="TreeGrafter"/>
</dbReference>
<feature type="region of interest" description="Disordered" evidence="1">
    <location>
        <begin position="23"/>
        <end position="57"/>
    </location>
</feature>
<proteinExistence type="predicted"/>
<dbReference type="GO" id="GO:0030973">
    <property type="term" value="F:molybdate ion binding"/>
    <property type="evidence" value="ECO:0007669"/>
    <property type="project" value="TreeGrafter"/>
</dbReference>
<feature type="chain" id="PRO_5039038588" evidence="2">
    <location>
        <begin position="22"/>
        <end position="268"/>
    </location>
</feature>
<dbReference type="EMBL" id="VIWY01000006">
    <property type="protein sequence ID" value="TWG11422.1"/>
    <property type="molecule type" value="Genomic_DNA"/>
</dbReference>
<sequence>MIVARRVAAAIAVAASLGAAACSAPAPPQQAPAPGAASGEHHHAAAAPGTATAHGQPRGRLVVHADHQLRPVLDRLAASFEEAFPHTDVLVEYGAGHARHLAGGAAVDVLVTGDPAATAGAAAHGASVTVARDPLVLATARTTTGTTAADLLRPGVRVALCATGTSCGDAARLGTGRHRVTVRADGRGAVAAVVTGAADVALVHRTDVVAAGADLRVVDFREGLEHADRYVLTVAAHSRNPVTADAFRALMTSALATRVFSDAGFTAA</sequence>
<dbReference type="PROSITE" id="PS51257">
    <property type="entry name" value="PROKAR_LIPOPROTEIN"/>
    <property type="match status" value="1"/>
</dbReference>
<evidence type="ECO:0000256" key="2">
    <source>
        <dbReference type="SAM" id="SignalP"/>
    </source>
</evidence>